<dbReference type="Pfam" id="PF03400">
    <property type="entry name" value="DDE_Tnp_IS1"/>
    <property type="match status" value="1"/>
</dbReference>
<feature type="transmembrane region" description="Helical" evidence="1">
    <location>
        <begin position="86"/>
        <end position="105"/>
    </location>
</feature>
<keyword evidence="3" id="KW-1185">Reference proteome</keyword>
<comment type="caution">
    <text evidence="2">The sequence shown here is derived from an EMBL/GenBank/DDBJ whole genome shotgun (WGS) entry which is preliminary data.</text>
</comment>
<dbReference type="Proteomes" id="UP000658202">
    <property type="component" value="Unassembled WGS sequence"/>
</dbReference>
<dbReference type="EMBL" id="BMCW01000001">
    <property type="protein sequence ID" value="GGG46107.1"/>
    <property type="molecule type" value="Genomic_DNA"/>
</dbReference>
<evidence type="ECO:0000256" key="1">
    <source>
        <dbReference type="SAM" id="Phobius"/>
    </source>
</evidence>
<evidence type="ECO:0000313" key="3">
    <source>
        <dbReference type="Proteomes" id="UP000658202"/>
    </source>
</evidence>
<keyword evidence="1" id="KW-0812">Transmembrane</keyword>
<name>A0ABQ1WUY5_9FLAO</name>
<organism evidence="2 3">
    <name type="scientific">Epilithonimonas arachidiradicis</name>
    <dbReference type="NCBI Taxonomy" id="1617282"/>
    <lineage>
        <taxon>Bacteria</taxon>
        <taxon>Pseudomonadati</taxon>
        <taxon>Bacteroidota</taxon>
        <taxon>Flavobacteriia</taxon>
        <taxon>Flavobacteriales</taxon>
        <taxon>Weeksellaceae</taxon>
        <taxon>Chryseobacterium group</taxon>
        <taxon>Epilithonimonas</taxon>
    </lineage>
</organism>
<proteinExistence type="predicted"/>
<gene>
    <name evidence="2" type="ORF">GCM10007332_04500</name>
</gene>
<keyword evidence="1" id="KW-0472">Membrane</keyword>
<evidence type="ECO:0008006" key="4">
    <source>
        <dbReference type="Google" id="ProtNLM"/>
    </source>
</evidence>
<protein>
    <recommendedName>
        <fullName evidence="4">IS1 transposase</fullName>
    </recommendedName>
</protein>
<keyword evidence="1" id="KW-1133">Transmembrane helix</keyword>
<sequence length="106" mass="12412">MAVYAIDKVTKEIATFYIGKRNNKTLNTVVKTLLNARAATIFTDQLKNYQYLIPKSIHSTQRYQTNGIERMNLTLRTHLKRLNRRTIGFSRSITILSVILKIYFWS</sequence>
<dbReference type="InterPro" id="IPR005063">
    <property type="entry name" value="Transposase_27"/>
</dbReference>
<reference evidence="3" key="1">
    <citation type="journal article" date="2019" name="Int. J. Syst. Evol. Microbiol.">
        <title>The Global Catalogue of Microorganisms (GCM) 10K type strain sequencing project: providing services to taxonomists for standard genome sequencing and annotation.</title>
        <authorList>
            <consortium name="The Broad Institute Genomics Platform"/>
            <consortium name="The Broad Institute Genome Sequencing Center for Infectious Disease"/>
            <person name="Wu L."/>
            <person name="Ma J."/>
        </authorList>
    </citation>
    <scope>NUCLEOTIDE SEQUENCE [LARGE SCALE GENOMIC DNA]</scope>
    <source>
        <strain evidence="3">CCM 8490</strain>
    </source>
</reference>
<evidence type="ECO:0000313" key="2">
    <source>
        <dbReference type="EMBL" id="GGG46107.1"/>
    </source>
</evidence>
<accession>A0ABQ1WUY5</accession>